<organism evidence="1 2">
    <name type="scientific">Caenorhabditis japonica</name>
    <dbReference type="NCBI Taxonomy" id="281687"/>
    <lineage>
        <taxon>Eukaryota</taxon>
        <taxon>Metazoa</taxon>
        <taxon>Ecdysozoa</taxon>
        <taxon>Nematoda</taxon>
        <taxon>Chromadorea</taxon>
        <taxon>Rhabditida</taxon>
        <taxon>Rhabditina</taxon>
        <taxon>Rhabditomorpha</taxon>
        <taxon>Rhabditoidea</taxon>
        <taxon>Rhabditidae</taxon>
        <taxon>Peloderinae</taxon>
        <taxon>Caenorhabditis</taxon>
    </lineage>
</organism>
<keyword evidence="2" id="KW-1185">Reference proteome</keyword>
<reference evidence="2" key="1">
    <citation type="submission" date="2010-08" db="EMBL/GenBank/DDBJ databases">
        <authorList>
            <consortium name="Caenorhabditis japonica Sequencing Consortium"/>
            <person name="Wilson R.K."/>
        </authorList>
    </citation>
    <scope>NUCLEOTIDE SEQUENCE [LARGE SCALE GENOMIC DNA]</scope>
    <source>
        <strain evidence="2">DF5081</strain>
    </source>
</reference>
<dbReference type="OMA" id="FHKSENC"/>
<reference evidence="1" key="2">
    <citation type="submission" date="2022-06" db="UniProtKB">
        <authorList>
            <consortium name="EnsemblMetazoa"/>
        </authorList>
    </citation>
    <scope>IDENTIFICATION</scope>
    <source>
        <strain evidence="1">DF5081</strain>
    </source>
</reference>
<evidence type="ECO:0000313" key="2">
    <source>
        <dbReference type="Proteomes" id="UP000005237"/>
    </source>
</evidence>
<dbReference type="EnsemblMetazoa" id="CJA19323.1">
    <property type="protein sequence ID" value="CJA19323.1"/>
    <property type="gene ID" value="WBGene00138527"/>
</dbReference>
<sequence>MSSIMTHEQKLAEFLLNMPMCIFCSNFHKSENCNKVISTVNRIEILLKRNLCLVCLSHHMSLVCPRTTAVCTMCKHMNHHIAICYRQDTKRDNMIDIPEDERAEEEK</sequence>
<dbReference type="AlphaFoldDB" id="A0A8R1I7N4"/>
<evidence type="ECO:0000313" key="1">
    <source>
        <dbReference type="EnsemblMetazoa" id="CJA19323.1"/>
    </source>
</evidence>
<dbReference type="Proteomes" id="UP000005237">
    <property type="component" value="Unassembled WGS sequence"/>
</dbReference>
<proteinExistence type="predicted"/>
<protein>
    <submittedName>
        <fullName evidence="1">Uncharacterized protein</fullName>
    </submittedName>
</protein>
<accession>A0A8R1I7N4</accession>
<name>A0A8R1I7N4_CAEJA</name>